<evidence type="ECO:0000256" key="3">
    <source>
        <dbReference type="ARBA" id="ARBA00023002"/>
    </source>
</evidence>
<dbReference type="GO" id="GO:0046872">
    <property type="term" value="F:metal ion binding"/>
    <property type="evidence" value="ECO:0007669"/>
    <property type="project" value="UniProtKB-KW"/>
</dbReference>
<organism evidence="7 8">
    <name type="scientific">Fervidobacterium gondwanense DSM 13020</name>
    <dbReference type="NCBI Taxonomy" id="1121883"/>
    <lineage>
        <taxon>Bacteria</taxon>
        <taxon>Thermotogati</taxon>
        <taxon>Thermotogota</taxon>
        <taxon>Thermotogae</taxon>
        <taxon>Thermotogales</taxon>
        <taxon>Fervidobacteriaceae</taxon>
        <taxon>Fervidobacterium</taxon>
    </lineage>
</organism>
<keyword evidence="2" id="KW-0479">Metal-binding</keyword>
<dbReference type="STRING" id="1121883.SAMN02745226_00964"/>
<dbReference type="Gene3D" id="2.102.10.10">
    <property type="entry name" value="Rieske [2Fe-2S] iron-sulphur domain"/>
    <property type="match status" value="1"/>
</dbReference>
<dbReference type="AlphaFoldDB" id="A0A1M7SJU7"/>
<dbReference type="RefSeq" id="WP_072758947.1">
    <property type="nucleotide sequence ID" value="NZ_FRDJ01000004.1"/>
</dbReference>
<dbReference type="SUPFAM" id="SSF55961">
    <property type="entry name" value="Bet v1-like"/>
    <property type="match status" value="1"/>
</dbReference>
<keyword evidence="8" id="KW-1185">Reference proteome</keyword>
<dbReference type="GO" id="GO:0051213">
    <property type="term" value="F:dioxygenase activity"/>
    <property type="evidence" value="ECO:0007669"/>
    <property type="project" value="UniProtKB-KW"/>
</dbReference>
<dbReference type="InterPro" id="IPR044043">
    <property type="entry name" value="VanA_C_cat"/>
</dbReference>
<dbReference type="Pfam" id="PF19112">
    <property type="entry name" value="VanA_C"/>
    <property type="match status" value="1"/>
</dbReference>
<dbReference type="PROSITE" id="PS51296">
    <property type="entry name" value="RIESKE"/>
    <property type="match status" value="1"/>
</dbReference>
<evidence type="ECO:0000313" key="7">
    <source>
        <dbReference type="EMBL" id="SHN58719.1"/>
    </source>
</evidence>
<keyword evidence="5" id="KW-0411">Iron-sulfur</keyword>
<dbReference type="PANTHER" id="PTHR21266:SF59">
    <property type="entry name" value="BLR4922 PROTEIN"/>
    <property type="match status" value="1"/>
</dbReference>
<dbReference type="OrthoDB" id="9800776at2"/>
<name>A0A1M7SJU7_FERGO</name>
<dbReference type="InterPro" id="IPR036922">
    <property type="entry name" value="Rieske_2Fe-2S_sf"/>
</dbReference>
<dbReference type="CDD" id="cd03469">
    <property type="entry name" value="Rieske_RO_Alpha_N"/>
    <property type="match status" value="1"/>
</dbReference>
<evidence type="ECO:0000259" key="6">
    <source>
        <dbReference type="PROSITE" id="PS51296"/>
    </source>
</evidence>
<keyword evidence="3" id="KW-0560">Oxidoreductase</keyword>
<evidence type="ECO:0000313" key="8">
    <source>
        <dbReference type="Proteomes" id="UP000184207"/>
    </source>
</evidence>
<dbReference type="PANTHER" id="PTHR21266">
    <property type="entry name" value="IRON-SULFUR DOMAIN CONTAINING PROTEIN"/>
    <property type="match status" value="1"/>
</dbReference>
<reference evidence="8" key="1">
    <citation type="submission" date="2016-12" db="EMBL/GenBank/DDBJ databases">
        <authorList>
            <person name="Varghese N."/>
            <person name="Submissions S."/>
        </authorList>
    </citation>
    <scope>NUCLEOTIDE SEQUENCE [LARGE SCALE GENOMIC DNA]</scope>
    <source>
        <strain evidence="8">DSM 13020</strain>
    </source>
</reference>
<dbReference type="Pfam" id="PF00355">
    <property type="entry name" value="Rieske"/>
    <property type="match status" value="1"/>
</dbReference>
<sequence length="327" mass="37957">MIKNQWYVIMSSHEVRKGHLVGVTRFGEKLAIWRDNDGAVHCISDICCHRGASISHGKLLHEGHVAMCPFHGFEYDPTGRVIAIPAYGRKTPVPENFKVKSYKVYETADFIWLWYGDGEPTSNPKYFDDIDESLSYSEFSEVWNVHYSRAIENQLDPIHVPFVHYNTIGRGNRTVSDGPIVKWISDTMFYFYVFNRIDDGTPAKKPEELDINEASRVYLEFKFPNIWQNHIDEKIRVTAEFVPIDDEHTRIYLRFYVGFTGIKPIDKLIAILGTPFNKKVLHQDKAVVETQLPKKSELRMGENLVQGDAPILEYRKKREELKMLNNK</sequence>
<evidence type="ECO:0000256" key="4">
    <source>
        <dbReference type="ARBA" id="ARBA00023004"/>
    </source>
</evidence>
<accession>A0A1M7SJU7</accession>
<dbReference type="InterPro" id="IPR050584">
    <property type="entry name" value="Cholesterol_7-desaturase"/>
</dbReference>
<feature type="domain" description="Rieske" evidence="6">
    <location>
        <begin position="6"/>
        <end position="113"/>
    </location>
</feature>
<keyword evidence="4" id="KW-0408">Iron</keyword>
<dbReference type="Proteomes" id="UP000184207">
    <property type="component" value="Unassembled WGS sequence"/>
</dbReference>
<dbReference type="EMBL" id="FRDJ01000004">
    <property type="protein sequence ID" value="SHN58719.1"/>
    <property type="molecule type" value="Genomic_DNA"/>
</dbReference>
<keyword evidence="7" id="KW-0223">Dioxygenase</keyword>
<gene>
    <name evidence="7" type="ORF">SAMN02745226_00964</name>
</gene>
<evidence type="ECO:0000256" key="5">
    <source>
        <dbReference type="ARBA" id="ARBA00023014"/>
    </source>
</evidence>
<dbReference type="SUPFAM" id="SSF50022">
    <property type="entry name" value="ISP domain"/>
    <property type="match status" value="1"/>
</dbReference>
<keyword evidence="1" id="KW-0001">2Fe-2S</keyword>
<evidence type="ECO:0000256" key="2">
    <source>
        <dbReference type="ARBA" id="ARBA00022723"/>
    </source>
</evidence>
<evidence type="ECO:0000256" key="1">
    <source>
        <dbReference type="ARBA" id="ARBA00022714"/>
    </source>
</evidence>
<dbReference type="Gene3D" id="3.90.380.10">
    <property type="entry name" value="Naphthalene 1,2-dioxygenase Alpha Subunit, Chain A, domain 1"/>
    <property type="match status" value="1"/>
</dbReference>
<proteinExistence type="predicted"/>
<dbReference type="GO" id="GO:0051537">
    <property type="term" value="F:2 iron, 2 sulfur cluster binding"/>
    <property type="evidence" value="ECO:0007669"/>
    <property type="project" value="UniProtKB-KW"/>
</dbReference>
<dbReference type="InterPro" id="IPR017941">
    <property type="entry name" value="Rieske_2Fe-2S"/>
</dbReference>
<protein>
    <submittedName>
        <fullName evidence="7">Phenylpropionate dioxygenase, large terminal subunit</fullName>
    </submittedName>
</protein>